<protein>
    <submittedName>
        <fullName evidence="2">Uncharacterized protein</fullName>
    </submittedName>
</protein>
<dbReference type="EMBL" id="KQ107516">
    <property type="protein sequence ID" value="KMS65514.1"/>
    <property type="molecule type" value="Genomic_DNA"/>
</dbReference>
<accession>A0A0J7YPT2</accession>
<dbReference type="Gramene" id="KMS65514">
    <property type="protein sequence ID" value="KMS65514"/>
    <property type="gene ID" value="BVRB_035220"/>
</dbReference>
<feature type="non-terminal residue" evidence="2">
    <location>
        <position position="1"/>
    </location>
</feature>
<gene>
    <name evidence="2" type="ORF">BVRB_035220</name>
</gene>
<organism evidence="2 3">
    <name type="scientific">Beta vulgaris subsp. vulgaris</name>
    <name type="common">Beet</name>
    <dbReference type="NCBI Taxonomy" id="3555"/>
    <lineage>
        <taxon>Eukaryota</taxon>
        <taxon>Viridiplantae</taxon>
        <taxon>Streptophyta</taxon>
        <taxon>Embryophyta</taxon>
        <taxon>Tracheophyta</taxon>
        <taxon>Spermatophyta</taxon>
        <taxon>Magnoliopsida</taxon>
        <taxon>eudicotyledons</taxon>
        <taxon>Gunneridae</taxon>
        <taxon>Pentapetalae</taxon>
        <taxon>Caryophyllales</taxon>
        <taxon>Chenopodiaceae</taxon>
        <taxon>Betoideae</taxon>
        <taxon>Beta</taxon>
    </lineage>
</organism>
<evidence type="ECO:0000256" key="1">
    <source>
        <dbReference type="SAM" id="MobiDB-lite"/>
    </source>
</evidence>
<keyword evidence="3" id="KW-1185">Reference proteome</keyword>
<dbReference type="AlphaFoldDB" id="A0A0J7YPT2"/>
<reference evidence="2 3" key="1">
    <citation type="journal article" date="2014" name="Nature">
        <title>The genome of the recently domesticated crop plant sugar beet (Beta vulgaris).</title>
        <authorList>
            <person name="Dohm J.C."/>
            <person name="Minoche A.E."/>
            <person name="Holtgrawe D."/>
            <person name="Capella-Gutierrez S."/>
            <person name="Zakrzewski F."/>
            <person name="Tafer H."/>
            <person name="Rupp O."/>
            <person name="Sorensen T.R."/>
            <person name="Stracke R."/>
            <person name="Reinhardt R."/>
            <person name="Goesmann A."/>
            <person name="Kraft T."/>
            <person name="Schulz B."/>
            <person name="Stadler P.F."/>
            <person name="Schmidt T."/>
            <person name="Gabaldon T."/>
            <person name="Lehrach H."/>
            <person name="Weisshaar B."/>
            <person name="Himmelbauer H."/>
        </authorList>
    </citation>
    <scope>NUCLEOTIDE SEQUENCE [LARGE SCALE GENOMIC DNA]</scope>
    <source>
        <tissue evidence="2">Taproot</tissue>
    </source>
</reference>
<dbReference type="Proteomes" id="UP000035740">
    <property type="component" value="Unassembled WGS sequence"/>
</dbReference>
<feature type="region of interest" description="Disordered" evidence="1">
    <location>
        <begin position="60"/>
        <end position="86"/>
    </location>
</feature>
<proteinExistence type="predicted"/>
<evidence type="ECO:0000313" key="3">
    <source>
        <dbReference type="Proteomes" id="UP000035740"/>
    </source>
</evidence>
<evidence type="ECO:0000313" key="2">
    <source>
        <dbReference type="EMBL" id="KMS65514.1"/>
    </source>
</evidence>
<name>A0A0J7YPT2_BETVV</name>
<sequence length="99" mass="10523">DLLGGSLIDGFLIGDFAEDELFLENAGCCGLGSDVTELRREPLPVSFKRKLTQRSARFCCSERGSGDPSSASSSSAEYGDGIKDDNDDIMLLGLAEKGQ</sequence>